<dbReference type="PRINTS" id="PR00328">
    <property type="entry name" value="SAR1GTPBP"/>
</dbReference>
<dbReference type="GO" id="GO:0005525">
    <property type="term" value="F:GTP binding"/>
    <property type="evidence" value="ECO:0007669"/>
    <property type="project" value="UniProtKB-KW"/>
</dbReference>
<feature type="binding site" evidence="3">
    <location>
        <begin position="88"/>
        <end position="91"/>
    </location>
    <ligand>
        <name>GTP</name>
        <dbReference type="ChEBI" id="CHEBI:37565"/>
    </ligand>
</feature>
<dbReference type="InterPro" id="IPR027417">
    <property type="entry name" value="P-loop_NTPase"/>
</dbReference>
<evidence type="ECO:0000256" key="3">
    <source>
        <dbReference type="PIRSR" id="PIRSR606689-1"/>
    </source>
</evidence>
<proteinExistence type="predicted"/>
<gene>
    <name evidence="4" type="ORF">LSP00402_LOCUS8771</name>
</gene>
<dbReference type="GO" id="GO:0003924">
    <property type="term" value="F:GTPase activity"/>
    <property type="evidence" value="ECO:0007669"/>
    <property type="project" value="InterPro"/>
</dbReference>
<dbReference type="InterPro" id="IPR044612">
    <property type="entry name" value="ARL2/3"/>
</dbReference>
<organism evidence="4">
    <name type="scientific">Lotharella oceanica</name>
    <dbReference type="NCBI Taxonomy" id="641309"/>
    <lineage>
        <taxon>Eukaryota</taxon>
        <taxon>Sar</taxon>
        <taxon>Rhizaria</taxon>
        <taxon>Cercozoa</taxon>
        <taxon>Chlorarachniophyceae</taxon>
        <taxon>Lotharella</taxon>
    </lineage>
</organism>
<protein>
    <submittedName>
        <fullName evidence="4">Uncharacterized protein</fullName>
    </submittedName>
</protein>
<keyword evidence="2 3" id="KW-0342">GTP-binding</keyword>
<dbReference type="PANTHER" id="PTHR45697">
    <property type="entry name" value="ADP-RIBOSYLATION FACTOR-LIKE PROTEIN 2-RELATED"/>
    <property type="match status" value="1"/>
</dbReference>
<dbReference type="PROSITE" id="PS51417">
    <property type="entry name" value="ARF"/>
    <property type="match status" value="1"/>
</dbReference>
<accession>A0A7S2TNN7</accession>
<keyword evidence="1 3" id="KW-0547">Nucleotide-binding</keyword>
<dbReference type="SMART" id="SM00177">
    <property type="entry name" value="ARF"/>
    <property type="match status" value="1"/>
</dbReference>
<sequence length="135" mass="15149">MTSSVLEHPRGSLIIESMDHKDCELKAWDMGPSYDKVQPLWRKHYDRTHGLIFVVDSTGSAFEGERESLRNLLKEEALANVPLLILANKQDLGYSRAVDEISKALDLEKTVGSRRRWCMRGCSAKTGSGISEALE</sequence>
<evidence type="ECO:0000313" key="4">
    <source>
        <dbReference type="EMBL" id="CAD9761638.1"/>
    </source>
</evidence>
<dbReference type="EMBL" id="HBHP01014003">
    <property type="protein sequence ID" value="CAD9761638.1"/>
    <property type="molecule type" value="Transcribed_RNA"/>
</dbReference>
<dbReference type="SUPFAM" id="SSF52540">
    <property type="entry name" value="P-loop containing nucleoside triphosphate hydrolases"/>
    <property type="match status" value="1"/>
</dbReference>
<evidence type="ECO:0000256" key="2">
    <source>
        <dbReference type="ARBA" id="ARBA00023134"/>
    </source>
</evidence>
<name>A0A7S2TNN7_9EUKA</name>
<evidence type="ECO:0000256" key="1">
    <source>
        <dbReference type="ARBA" id="ARBA00022741"/>
    </source>
</evidence>
<dbReference type="Gene3D" id="3.40.50.300">
    <property type="entry name" value="P-loop containing nucleotide triphosphate hydrolases"/>
    <property type="match status" value="1"/>
</dbReference>
<dbReference type="AlphaFoldDB" id="A0A7S2TNN7"/>
<dbReference type="Pfam" id="PF00025">
    <property type="entry name" value="Arf"/>
    <property type="match status" value="1"/>
</dbReference>
<reference evidence="4" key="1">
    <citation type="submission" date="2021-01" db="EMBL/GenBank/DDBJ databases">
        <authorList>
            <person name="Corre E."/>
            <person name="Pelletier E."/>
            <person name="Niang G."/>
            <person name="Scheremetjew M."/>
            <person name="Finn R."/>
            <person name="Kale V."/>
            <person name="Holt S."/>
            <person name="Cochrane G."/>
            <person name="Meng A."/>
            <person name="Brown T."/>
            <person name="Cohen L."/>
        </authorList>
    </citation>
    <scope>NUCLEOTIDE SEQUENCE</scope>
    <source>
        <strain evidence="4">CCMP622</strain>
    </source>
</reference>
<dbReference type="InterPro" id="IPR006689">
    <property type="entry name" value="Small_GTPase_ARF/SAR"/>
</dbReference>